<dbReference type="SMART" id="SM00032">
    <property type="entry name" value="CCP"/>
    <property type="match status" value="2"/>
</dbReference>
<dbReference type="SUPFAM" id="SSF57414">
    <property type="entry name" value="Hairpin loop containing domain-like"/>
    <property type="match status" value="1"/>
</dbReference>
<dbReference type="PROSITE" id="PS50948">
    <property type="entry name" value="PAN"/>
    <property type="match status" value="1"/>
</dbReference>
<dbReference type="Proteomes" id="UP000749559">
    <property type="component" value="Unassembled WGS sequence"/>
</dbReference>
<dbReference type="InterPro" id="IPR051277">
    <property type="entry name" value="SEZ6_CSMD_C4BPB_Regulators"/>
</dbReference>
<keyword evidence="3" id="KW-1015">Disulfide bond</keyword>
<evidence type="ECO:0000313" key="6">
    <source>
        <dbReference type="Proteomes" id="UP000749559"/>
    </source>
</evidence>
<accession>A0A8J1TYC6</accession>
<dbReference type="PANTHER" id="PTHR45656:SF4">
    <property type="entry name" value="PROTEIN CBR-CLEC-78"/>
    <property type="match status" value="1"/>
</dbReference>
<proteinExistence type="predicted"/>
<dbReference type="CDD" id="cd00033">
    <property type="entry name" value="CCP"/>
    <property type="match status" value="2"/>
</dbReference>
<dbReference type="InterPro" id="IPR000436">
    <property type="entry name" value="Sushi_SCR_CCP_dom"/>
</dbReference>
<dbReference type="AlphaFoldDB" id="A0A8J1TYC6"/>
<organism evidence="5 6">
    <name type="scientific">Owenia fusiformis</name>
    <name type="common">Polychaete worm</name>
    <dbReference type="NCBI Taxonomy" id="6347"/>
    <lineage>
        <taxon>Eukaryota</taxon>
        <taxon>Metazoa</taxon>
        <taxon>Spiralia</taxon>
        <taxon>Lophotrochozoa</taxon>
        <taxon>Annelida</taxon>
        <taxon>Polychaeta</taxon>
        <taxon>Sedentaria</taxon>
        <taxon>Canalipalpata</taxon>
        <taxon>Sabellida</taxon>
        <taxon>Oweniida</taxon>
        <taxon>Oweniidae</taxon>
        <taxon>Owenia</taxon>
    </lineage>
</organism>
<dbReference type="EMBL" id="CAIIXF020000010">
    <property type="protein sequence ID" value="CAH1796799.1"/>
    <property type="molecule type" value="Genomic_DNA"/>
</dbReference>
<dbReference type="InterPro" id="IPR003609">
    <property type="entry name" value="Pan_app"/>
</dbReference>
<dbReference type="Pfam" id="PF00024">
    <property type="entry name" value="PAN_1"/>
    <property type="match status" value="1"/>
</dbReference>
<sequence>NIYHSEAIAGICYVDTIFGETGVVLIISASTCHRRRGNRKNKSHKSHKSNKGIVECEPLEAPVNGSLQLINGVAIYSCDKGFVLNGNSTRVCQTVYGHASSSSSSSSHSHHHVTGAEWSGDNTTCEPVDCGNPDDGTNFLSVSYSTTTLGSIATFSCDDCGRFLDDGDPITCLPSGEWSCSRAICRGSGVQWAQRQLTTCTSLTTGTEATVTGLENLGDCQRTCILYDEFDCKSFEWTPGTSSCKLKDFIISDPGVVTDTSCAGTTYREILCNSRP</sequence>
<evidence type="ECO:0000256" key="4">
    <source>
        <dbReference type="PROSITE-ProRule" id="PRU00302"/>
    </source>
</evidence>
<evidence type="ECO:0000256" key="1">
    <source>
        <dbReference type="ARBA" id="ARBA00022729"/>
    </source>
</evidence>
<feature type="non-terminal residue" evidence="5">
    <location>
        <position position="276"/>
    </location>
</feature>
<dbReference type="InterPro" id="IPR035976">
    <property type="entry name" value="Sushi/SCR/CCP_sf"/>
</dbReference>
<dbReference type="OrthoDB" id="6154373at2759"/>
<keyword evidence="1" id="KW-0732">Signal</keyword>
<comment type="caution">
    <text evidence="5">The sequence shown here is derived from an EMBL/GenBank/DDBJ whole genome shotgun (WGS) entry which is preliminary data.</text>
</comment>
<comment type="caution">
    <text evidence="4">Lacks conserved residue(s) required for the propagation of feature annotation.</text>
</comment>
<dbReference type="PANTHER" id="PTHR45656">
    <property type="entry name" value="PROTEIN CBR-CLEC-78"/>
    <property type="match status" value="1"/>
</dbReference>
<name>A0A8J1TYC6_OWEFU</name>
<protein>
    <submittedName>
        <fullName evidence="5">Uncharacterized protein</fullName>
    </submittedName>
</protein>
<gene>
    <name evidence="5" type="ORF">OFUS_LOCUS21171</name>
</gene>
<reference evidence="5" key="1">
    <citation type="submission" date="2022-03" db="EMBL/GenBank/DDBJ databases">
        <authorList>
            <person name="Martin C."/>
        </authorList>
    </citation>
    <scope>NUCLEOTIDE SEQUENCE</scope>
</reference>
<dbReference type="Gene3D" id="3.50.4.10">
    <property type="entry name" value="Hepatocyte Growth Factor"/>
    <property type="match status" value="1"/>
</dbReference>
<dbReference type="Pfam" id="PF00084">
    <property type="entry name" value="Sushi"/>
    <property type="match status" value="1"/>
</dbReference>
<dbReference type="PROSITE" id="PS50923">
    <property type="entry name" value="SUSHI"/>
    <property type="match status" value="1"/>
</dbReference>
<evidence type="ECO:0000256" key="2">
    <source>
        <dbReference type="ARBA" id="ARBA00022737"/>
    </source>
</evidence>
<evidence type="ECO:0000256" key="3">
    <source>
        <dbReference type="ARBA" id="ARBA00023157"/>
    </source>
</evidence>
<keyword evidence="6" id="KW-1185">Reference proteome</keyword>
<evidence type="ECO:0000313" key="5">
    <source>
        <dbReference type="EMBL" id="CAH1796799.1"/>
    </source>
</evidence>
<keyword evidence="2" id="KW-0677">Repeat</keyword>
<dbReference type="SUPFAM" id="SSF57535">
    <property type="entry name" value="Complement control module/SCR domain"/>
    <property type="match status" value="2"/>
</dbReference>
<dbReference type="Gene3D" id="2.10.70.10">
    <property type="entry name" value="Complement Module, domain 1"/>
    <property type="match status" value="2"/>
</dbReference>
<keyword evidence="4" id="KW-0768">Sushi</keyword>